<name>A0ABS7WTI5_9BACT</name>
<dbReference type="Proteomes" id="UP000786183">
    <property type="component" value="Unassembled WGS sequence"/>
</dbReference>
<feature type="coiled-coil region" evidence="1">
    <location>
        <begin position="347"/>
        <end position="374"/>
    </location>
</feature>
<accession>A0ABS7WTI5</accession>
<feature type="non-terminal residue" evidence="2">
    <location>
        <position position="397"/>
    </location>
</feature>
<reference evidence="2 3" key="1">
    <citation type="submission" date="2020-07" db="EMBL/GenBank/DDBJ databases">
        <title>Transfer of Campylobacter canadensis to the novel genus Avispirillum gen. nov., that also includes two novel species recovered from migratory waterfowl: Avispirillum anseris sp. nov. and Avispirillum brantae sp. nov.</title>
        <authorList>
            <person name="Miller W.G."/>
            <person name="Chapman M.H."/>
            <person name="Yee E."/>
            <person name="Inglis G.D."/>
        </authorList>
    </citation>
    <scope>NUCLEOTIDE SEQUENCE [LARGE SCALE GENOMIC DNA]</scope>
    <source>
        <strain evidence="2 3">L283</strain>
    </source>
</reference>
<evidence type="ECO:0000313" key="3">
    <source>
        <dbReference type="Proteomes" id="UP000786183"/>
    </source>
</evidence>
<evidence type="ECO:0000256" key="1">
    <source>
        <dbReference type="SAM" id="Coils"/>
    </source>
</evidence>
<keyword evidence="3" id="KW-1185">Reference proteome</keyword>
<sequence>MKAILHIGIEKTGSTTLQDFIFLNKEEFNKNNIYIANTYYYSKSHWHLGFLAYDDDKNDSFILQNKLIDKEKRAKYKEKLLYELKQEFKGKENVLFTCELIHSRLTSIDEINRLKEVLIDFGFDEFVVIFYIREQVSLLQSLYQEAIKWDEIDGEFNVYDLAKEDDLKFVSFYKKKMSHFHFICNHLQTINNYEKVFGKEALKINIFEKNHFKNNNLISDFLYQLNLNQESFTFCESSNISLNLQGVKLLSKINKYLPQFIDNNTNKNRVGINAYFNMFFKSSFKYCIFSEEEVAFIKNFYEKDNEIIKNKYFPKQEKLFLEEKFHFTDKNTDDNLEIIAQMLAKILSDKNSKINELNVQIINLQKQIQDNNKKEKGAKMFFKKFFKNERIIDNGGG</sequence>
<dbReference type="RefSeq" id="WP_224316243.1">
    <property type="nucleotide sequence ID" value="NZ_JACGBB010000031.1"/>
</dbReference>
<organism evidence="2 3">
    <name type="scientific">Campylobacter canadensis</name>
    <dbReference type="NCBI Taxonomy" id="449520"/>
    <lineage>
        <taxon>Bacteria</taxon>
        <taxon>Pseudomonadati</taxon>
        <taxon>Campylobacterota</taxon>
        <taxon>Epsilonproteobacteria</taxon>
        <taxon>Campylobacterales</taxon>
        <taxon>Campylobacteraceae</taxon>
        <taxon>Campylobacter</taxon>
    </lineage>
</organism>
<dbReference type="EMBL" id="JACGBB010000031">
    <property type="protein sequence ID" value="MBZ7988091.1"/>
    <property type="molecule type" value="Genomic_DNA"/>
</dbReference>
<gene>
    <name evidence="2" type="ORF">AVCANL283_08300</name>
</gene>
<keyword evidence="1" id="KW-0175">Coiled coil</keyword>
<protein>
    <recommendedName>
        <fullName evidence="4">Sulfotransferase domain-containing protein</fullName>
    </recommendedName>
</protein>
<evidence type="ECO:0008006" key="4">
    <source>
        <dbReference type="Google" id="ProtNLM"/>
    </source>
</evidence>
<evidence type="ECO:0000313" key="2">
    <source>
        <dbReference type="EMBL" id="MBZ7988091.1"/>
    </source>
</evidence>
<proteinExistence type="predicted"/>
<comment type="caution">
    <text evidence="2">The sequence shown here is derived from an EMBL/GenBank/DDBJ whole genome shotgun (WGS) entry which is preliminary data.</text>
</comment>